<gene>
    <name evidence="5" type="ORF">DFR57_10757</name>
</gene>
<comment type="similarity">
    <text evidence="1">Belongs to the peptidase M20 family.</text>
</comment>
<feature type="binding site" evidence="3">
    <location>
        <position position="105"/>
    </location>
    <ligand>
        <name>Mn(2+)</name>
        <dbReference type="ChEBI" id="CHEBI:29035"/>
        <label>2</label>
    </ligand>
</feature>
<name>A0A368XQ55_9BACI</name>
<dbReference type="InterPro" id="IPR036264">
    <property type="entry name" value="Bact_exopeptidase_dim_dom"/>
</dbReference>
<dbReference type="Pfam" id="PF07687">
    <property type="entry name" value="M20_dimer"/>
    <property type="match status" value="1"/>
</dbReference>
<dbReference type="PANTHER" id="PTHR11014">
    <property type="entry name" value="PEPTIDASE M20 FAMILY MEMBER"/>
    <property type="match status" value="1"/>
</dbReference>
<evidence type="ECO:0000313" key="6">
    <source>
        <dbReference type="Proteomes" id="UP000252585"/>
    </source>
</evidence>
<keyword evidence="3" id="KW-0464">Manganese</keyword>
<keyword evidence="3" id="KW-0479">Metal-binding</keyword>
<feature type="binding site" evidence="3">
    <location>
        <position position="164"/>
    </location>
    <ligand>
        <name>Mn(2+)</name>
        <dbReference type="ChEBI" id="CHEBI:29035"/>
        <label>2</label>
    </ligand>
</feature>
<keyword evidence="6" id="KW-1185">Reference proteome</keyword>
<dbReference type="CDD" id="cd08021">
    <property type="entry name" value="M20_Acy1_YhaA-like"/>
    <property type="match status" value="1"/>
</dbReference>
<reference evidence="5 6" key="1">
    <citation type="submission" date="2018-07" db="EMBL/GenBank/DDBJ databases">
        <title>Genomic Encyclopedia of Type Strains, Phase IV (KMG-IV): sequencing the most valuable type-strain genomes for metagenomic binning, comparative biology and taxonomic classification.</title>
        <authorList>
            <person name="Goeker M."/>
        </authorList>
    </citation>
    <scope>NUCLEOTIDE SEQUENCE [LARGE SCALE GENOMIC DNA]</scope>
    <source>
        <strain evidence="5 6">DSM 27696</strain>
    </source>
</reference>
<feature type="domain" description="Peptidase M20 dimerisation" evidence="4">
    <location>
        <begin position="187"/>
        <end position="281"/>
    </location>
</feature>
<dbReference type="SUPFAM" id="SSF53187">
    <property type="entry name" value="Zn-dependent exopeptidases"/>
    <property type="match status" value="1"/>
</dbReference>
<evidence type="ECO:0000313" key="5">
    <source>
        <dbReference type="EMBL" id="RCW69669.1"/>
    </source>
</evidence>
<evidence type="ECO:0000256" key="2">
    <source>
        <dbReference type="ARBA" id="ARBA00022801"/>
    </source>
</evidence>
<organism evidence="5 6">
    <name type="scientific">Saliterribacillus persicus</name>
    <dbReference type="NCBI Taxonomy" id="930114"/>
    <lineage>
        <taxon>Bacteria</taxon>
        <taxon>Bacillati</taxon>
        <taxon>Bacillota</taxon>
        <taxon>Bacilli</taxon>
        <taxon>Bacillales</taxon>
        <taxon>Bacillaceae</taxon>
        <taxon>Saliterribacillus</taxon>
    </lineage>
</organism>
<dbReference type="Gene3D" id="3.30.70.360">
    <property type="match status" value="1"/>
</dbReference>
<dbReference type="NCBIfam" id="TIGR01891">
    <property type="entry name" value="amidohydrolases"/>
    <property type="match status" value="1"/>
</dbReference>
<dbReference type="InterPro" id="IPR011650">
    <property type="entry name" value="Peptidase_M20_dimer"/>
</dbReference>
<dbReference type="GO" id="GO:0016787">
    <property type="term" value="F:hydrolase activity"/>
    <property type="evidence" value="ECO:0007669"/>
    <property type="project" value="UniProtKB-KW"/>
</dbReference>
<dbReference type="SUPFAM" id="SSF55031">
    <property type="entry name" value="Bacterial exopeptidase dimerisation domain"/>
    <property type="match status" value="1"/>
</dbReference>
<dbReference type="OrthoDB" id="9776731at2"/>
<dbReference type="AlphaFoldDB" id="A0A368XQ55"/>
<dbReference type="Pfam" id="PF01546">
    <property type="entry name" value="Peptidase_M20"/>
    <property type="match status" value="1"/>
</dbReference>
<keyword evidence="2 5" id="KW-0378">Hydrolase</keyword>
<dbReference type="EMBL" id="QPJJ01000007">
    <property type="protein sequence ID" value="RCW69669.1"/>
    <property type="molecule type" value="Genomic_DNA"/>
</dbReference>
<evidence type="ECO:0000256" key="3">
    <source>
        <dbReference type="PIRSR" id="PIRSR005962-1"/>
    </source>
</evidence>
<comment type="cofactor">
    <cofactor evidence="3">
        <name>Mn(2+)</name>
        <dbReference type="ChEBI" id="CHEBI:29035"/>
    </cofactor>
    <text evidence="3">The Mn(2+) ion enhances activity.</text>
</comment>
<comment type="caution">
    <text evidence="5">The sequence shown here is derived from an EMBL/GenBank/DDBJ whole genome shotgun (WGS) entry which is preliminary data.</text>
</comment>
<protein>
    <submittedName>
        <fullName evidence="5">Amidohydrolase</fullName>
    </submittedName>
</protein>
<feature type="binding site" evidence="3">
    <location>
        <position position="103"/>
    </location>
    <ligand>
        <name>Mn(2+)</name>
        <dbReference type="ChEBI" id="CHEBI:29035"/>
        <label>2</label>
    </ligand>
</feature>
<sequence>MIEELFEEIDRLYPEMIKMRRYLHQHPELSFEEHETAAFIADFYEKIDVPYQKNVGGNGLVATITGAKPGKNIALRADFDGLPIQDAKDVSYKSKHEGVMHACGHDGHTTTLLTVAKVFKQFQEQLKGSITFIHQHAEEVAPGGAKPMIEAGVLENVDYVYGTHLWTNTPYGVIQTARGNFMAAADKFTLTIDGVGGHGGIPHQTKDPIVIGAQVIANLQQIISRRIDPLSTAVLSIGTFHAGNAYNVIPSAATMTGTVRTFDPKLQDYMMEEMEKIIKGTCDSYGASYQFDYAKGYPAVENHAEEAELIIEAAKQIDGVEHADLVEPSMTGEDFSYYLKDKPGAFFFTGAQIADNFVPHHHPNFDFDERAMVLAAKTLIKVTLLSQDRNKLKLDSNLLKN</sequence>
<feature type="binding site" evidence="3">
    <location>
        <position position="139"/>
    </location>
    <ligand>
        <name>Mn(2+)</name>
        <dbReference type="ChEBI" id="CHEBI:29035"/>
        <label>2</label>
    </ligand>
</feature>
<accession>A0A368XQ55</accession>
<dbReference type="RefSeq" id="WP_114352892.1">
    <property type="nucleotide sequence ID" value="NZ_QPJJ01000007.1"/>
</dbReference>
<dbReference type="FunFam" id="3.30.70.360:FF:000014">
    <property type="entry name" value="N-acyl-L-amino acid amidohydrolase"/>
    <property type="match status" value="1"/>
</dbReference>
<evidence type="ECO:0000259" key="4">
    <source>
        <dbReference type="Pfam" id="PF07687"/>
    </source>
</evidence>
<dbReference type="InterPro" id="IPR017439">
    <property type="entry name" value="Amidohydrolase"/>
</dbReference>
<dbReference type="PANTHER" id="PTHR11014:SF63">
    <property type="entry name" value="METALLOPEPTIDASE, PUTATIVE (AFU_ORTHOLOGUE AFUA_6G09600)-RELATED"/>
    <property type="match status" value="1"/>
</dbReference>
<dbReference type="Proteomes" id="UP000252585">
    <property type="component" value="Unassembled WGS sequence"/>
</dbReference>
<dbReference type="Gene3D" id="3.40.630.10">
    <property type="entry name" value="Zn peptidases"/>
    <property type="match status" value="1"/>
</dbReference>
<feature type="binding site" evidence="3">
    <location>
        <position position="361"/>
    </location>
    <ligand>
        <name>Mn(2+)</name>
        <dbReference type="ChEBI" id="CHEBI:29035"/>
        <label>2</label>
    </ligand>
</feature>
<evidence type="ECO:0000256" key="1">
    <source>
        <dbReference type="ARBA" id="ARBA00006153"/>
    </source>
</evidence>
<proteinExistence type="inferred from homology"/>
<dbReference type="GO" id="GO:0046872">
    <property type="term" value="F:metal ion binding"/>
    <property type="evidence" value="ECO:0007669"/>
    <property type="project" value="UniProtKB-KW"/>
</dbReference>
<dbReference type="PIRSF" id="PIRSF005962">
    <property type="entry name" value="Pept_M20D_amidohydro"/>
    <property type="match status" value="1"/>
</dbReference>
<dbReference type="InterPro" id="IPR002933">
    <property type="entry name" value="Peptidase_M20"/>
</dbReference>